<dbReference type="Pfam" id="PF13416">
    <property type="entry name" value="SBP_bac_8"/>
    <property type="match status" value="1"/>
</dbReference>
<evidence type="ECO:0000256" key="1">
    <source>
        <dbReference type="ARBA" id="ARBA00004418"/>
    </source>
</evidence>
<keyword evidence="4" id="KW-0574">Periplasm</keyword>
<dbReference type="RefSeq" id="WP_210680290.1">
    <property type="nucleotide sequence ID" value="NZ_JAGMWN010000001.1"/>
</dbReference>
<evidence type="ECO:0000256" key="4">
    <source>
        <dbReference type="ARBA" id="ARBA00022764"/>
    </source>
</evidence>
<feature type="transmembrane region" description="Helical" evidence="5">
    <location>
        <begin position="20"/>
        <end position="37"/>
    </location>
</feature>
<name>A0A8J7S4Z6_9PROT</name>
<evidence type="ECO:0000256" key="2">
    <source>
        <dbReference type="ARBA" id="ARBA00022448"/>
    </source>
</evidence>
<dbReference type="PRINTS" id="PR00909">
    <property type="entry name" value="SPERMDNBNDNG"/>
</dbReference>
<dbReference type="PANTHER" id="PTHR30222">
    <property type="entry name" value="SPERMIDINE/PUTRESCINE-BINDING PERIPLASMIC PROTEIN"/>
    <property type="match status" value="1"/>
</dbReference>
<dbReference type="GO" id="GO:0015846">
    <property type="term" value="P:polyamine transport"/>
    <property type="evidence" value="ECO:0007669"/>
    <property type="project" value="InterPro"/>
</dbReference>
<dbReference type="AlphaFoldDB" id="A0A8J7S4Z6"/>
<keyword evidence="5" id="KW-0472">Membrane</keyword>
<dbReference type="InterPro" id="IPR006311">
    <property type="entry name" value="TAT_signal"/>
</dbReference>
<comment type="caution">
    <text evidence="6">The sequence shown here is derived from an EMBL/GenBank/DDBJ whole genome shotgun (WGS) entry which is preliminary data.</text>
</comment>
<evidence type="ECO:0000313" key="7">
    <source>
        <dbReference type="Proteomes" id="UP000672602"/>
    </source>
</evidence>
<evidence type="ECO:0000313" key="6">
    <source>
        <dbReference type="EMBL" id="MBP5855712.1"/>
    </source>
</evidence>
<keyword evidence="2" id="KW-0813">Transport</keyword>
<keyword evidence="5" id="KW-0812">Transmembrane</keyword>
<sequence>MQIKDKVKAFHDGALSRRDMLNGLAAIGVGVAMAPILPRTARAAGSDAIYFTWGGYDIPDLFKPYIEKHGEAPSFATFGGSEEGLTKMRAGYVVDVSHPCNQAVPRWVATGLFQTADPSRLSNWSDVIPSLYELEGNMADGRPYMVPMEWGQTSVTYRTDLVDLQGEPESWGILWDERYKGRLGSLASAADAWWVGAIYAGVDFENMASDEAFEKIAAVMREQRPLIRTYTDETTSLEQALASGEMVAAMTWNESAAALKNQGLPVKFAAPKEGALTWVCGAMIHKEAPNIDLAHDIIDSLISTDTGKFLIGEYGYGHSNAKSFEAFSEEDLAAKGLSSNPNDILAAGKFQIPQSQEFETRMNQEFENIKAGF</sequence>
<evidence type="ECO:0000256" key="5">
    <source>
        <dbReference type="SAM" id="Phobius"/>
    </source>
</evidence>
<evidence type="ECO:0000256" key="3">
    <source>
        <dbReference type="ARBA" id="ARBA00022729"/>
    </source>
</evidence>
<protein>
    <submittedName>
        <fullName evidence="6">Extracellular solute-binding protein</fullName>
    </submittedName>
</protein>
<dbReference type="EMBL" id="JAGMWN010000001">
    <property type="protein sequence ID" value="MBP5855712.1"/>
    <property type="molecule type" value="Genomic_DNA"/>
</dbReference>
<organism evidence="6 7">
    <name type="scientific">Marivibrio halodurans</name>
    <dbReference type="NCBI Taxonomy" id="2039722"/>
    <lineage>
        <taxon>Bacteria</taxon>
        <taxon>Pseudomonadati</taxon>
        <taxon>Pseudomonadota</taxon>
        <taxon>Alphaproteobacteria</taxon>
        <taxon>Rhodospirillales</taxon>
        <taxon>Rhodospirillaceae</taxon>
        <taxon>Marivibrio</taxon>
    </lineage>
</organism>
<proteinExistence type="predicted"/>
<dbReference type="Proteomes" id="UP000672602">
    <property type="component" value="Unassembled WGS sequence"/>
</dbReference>
<dbReference type="InterPro" id="IPR006059">
    <property type="entry name" value="SBP"/>
</dbReference>
<keyword evidence="5" id="KW-1133">Transmembrane helix</keyword>
<comment type="subcellular location">
    <subcellularLocation>
        <location evidence="1">Periplasm</location>
    </subcellularLocation>
</comment>
<dbReference type="PANTHER" id="PTHR30222:SF17">
    <property type="entry name" value="SPERMIDINE_PUTRESCINE-BINDING PERIPLASMIC PROTEIN"/>
    <property type="match status" value="1"/>
</dbReference>
<dbReference type="PROSITE" id="PS51318">
    <property type="entry name" value="TAT"/>
    <property type="match status" value="1"/>
</dbReference>
<dbReference type="Gene3D" id="3.40.190.10">
    <property type="entry name" value="Periplasmic binding protein-like II"/>
    <property type="match status" value="2"/>
</dbReference>
<keyword evidence="3" id="KW-0732">Signal</keyword>
<keyword evidence="7" id="KW-1185">Reference proteome</keyword>
<dbReference type="GO" id="GO:0042597">
    <property type="term" value="C:periplasmic space"/>
    <property type="evidence" value="ECO:0007669"/>
    <property type="project" value="UniProtKB-SubCell"/>
</dbReference>
<dbReference type="GO" id="GO:0019808">
    <property type="term" value="F:polyamine binding"/>
    <property type="evidence" value="ECO:0007669"/>
    <property type="project" value="InterPro"/>
</dbReference>
<dbReference type="SUPFAM" id="SSF53850">
    <property type="entry name" value="Periplasmic binding protein-like II"/>
    <property type="match status" value="1"/>
</dbReference>
<accession>A0A8J7S4Z6</accession>
<gene>
    <name evidence="6" type="ORF">KAJ83_01730</name>
</gene>
<reference evidence="6" key="1">
    <citation type="submission" date="2021-04" db="EMBL/GenBank/DDBJ databases">
        <authorList>
            <person name="Zhang D.-C."/>
        </authorList>
    </citation>
    <scope>NUCLEOTIDE SEQUENCE</scope>
    <source>
        <strain evidence="6">CGMCC 1.15697</strain>
    </source>
</reference>
<dbReference type="InterPro" id="IPR001188">
    <property type="entry name" value="Sperm_putr-bd"/>
</dbReference>